<reference evidence="2" key="1">
    <citation type="submission" date="2016-07" db="EMBL/GenBank/DDBJ databases">
        <authorList>
            <person name="Florea S."/>
            <person name="Webb J.S."/>
            <person name="Jaromczyk J."/>
            <person name="Schardl C.L."/>
        </authorList>
    </citation>
    <scope>NUCLEOTIDE SEQUENCE [LARGE SCALE GENOMIC DNA]</scope>
    <source>
        <strain evidence="2">Z6</strain>
    </source>
</reference>
<dbReference type="RefSeq" id="WP_068719290.1">
    <property type="nucleotide sequence ID" value="NZ_LWDV01000010.1"/>
</dbReference>
<keyword evidence="2" id="KW-1185">Reference proteome</keyword>
<evidence type="ECO:0000313" key="2">
    <source>
        <dbReference type="Proteomes" id="UP000093514"/>
    </source>
</evidence>
<dbReference type="EMBL" id="LWDV01000010">
    <property type="protein sequence ID" value="OCL25378.1"/>
    <property type="molecule type" value="Genomic_DNA"/>
</dbReference>
<reference evidence="1 2" key="2">
    <citation type="submission" date="2016-08" db="EMBL/GenBank/DDBJ databases">
        <title>Orenia metallireducens sp. nov. strain Z6, a Novel Metal-reducing Firmicute from the Deep Subsurface.</title>
        <authorList>
            <person name="Maxim B.I."/>
            <person name="Kenneth K."/>
            <person name="Flynn T.M."/>
            <person name="Oloughlin E.J."/>
            <person name="Locke R.A."/>
            <person name="Weber J.R."/>
            <person name="Egan S.M."/>
            <person name="Mackie R.I."/>
            <person name="Cann I.K."/>
        </authorList>
    </citation>
    <scope>NUCLEOTIDE SEQUENCE [LARGE SCALE GENOMIC DNA]</scope>
    <source>
        <strain evidence="1 2">Z6</strain>
    </source>
</reference>
<dbReference type="AlphaFoldDB" id="A0A1C0A5G3"/>
<comment type="caution">
    <text evidence="1">The sequence shown here is derived from an EMBL/GenBank/DDBJ whole genome shotgun (WGS) entry which is preliminary data.</text>
</comment>
<name>A0A1C0A5G3_9FIRM</name>
<protein>
    <submittedName>
        <fullName evidence="1">Uncharacterized protein</fullName>
    </submittedName>
</protein>
<accession>A0A1C0A5G3</accession>
<gene>
    <name evidence="1" type="ORF">U472_13585</name>
</gene>
<dbReference type="OrthoDB" id="2112642at2"/>
<evidence type="ECO:0000313" key="1">
    <source>
        <dbReference type="EMBL" id="OCL25378.1"/>
    </source>
</evidence>
<proteinExistence type="predicted"/>
<sequence length="163" mass="18697">MIKIPLKSLISSGKANSKSLIPFQHLLPKKGDDLCQRDDCSCEVDFQVITRKEHVFELPKYHQRLLDLNIDYSKYFLIYASIGGNNVRGCEVKIDKIKQEGNQIIVQTKRLIPSSSTFTLEMVNVPYDLVKVKKSKLLTKGLLKFKFLDCHAKLLYSTTFKVD</sequence>
<organism evidence="1 2">
    <name type="scientific">Orenia metallireducens</name>
    <dbReference type="NCBI Taxonomy" id="1413210"/>
    <lineage>
        <taxon>Bacteria</taxon>
        <taxon>Bacillati</taxon>
        <taxon>Bacillota</taxon>
        <taxon>Clostridia</taxon>
        <taxon>Halanaerobiales</taxon>
        <taxon>Halobacteroidaceae</taxon>
        <taxon>Orenia</taxon>
    </lineage>
</organism>
<dbReference type="Proteomes" id="UP000093514">
    <property type="component" value="Unassembled WGS sequence"/>
</dbReference>